<dbReference type="PANTHER" id="PTHR43278">
    <property type="entry name" value="NAD(P)H-DEPENDENT FMN-CONTAINING OXIDOREDUCTASE YWQN-RELATED"/>
    <property type="match status" value="1"/>
</dbReference>
<gene>
    <name evidence="4" type="ORF">ACFOU2_14170</name>
</gene>
<dbReference type="Gene3D" id="3.40.50.360">
    <property type="match status" value="1"/>
</dbReference>
<evidence type="ECO:0000259" key="3">
    <source>
        <dbReference type="Pfam" id="PF02525"/>
    </source>
</evidence>
<protein>
    <submittedName>
        <fullName evidence="4">Flavodoxin family protein</fullName>
    </submittedName>
</protein>
<feature type="domain" description="Flavodoxin-like fold" evidence="3">
    <location>
        <begin position="1"/>
        <end position="159"/>
    </location>
</feature>
<dbReference type="InterPro" id="IPR029039">
    <property type="entry name" value="Flavoprotein-like_sf"/>
</dbReference>
<keyword evidence="1" id="KW-0285">Flavoprotein</keyword>
<keyword evidence="2" id="KW-0288">FMN</keyword>
<dbReference type="SUPFAM" id="SSF52218">
    <property type="entry name" value="Flavoproteins"/>
    <property type="match status" value="1"/>
</dbReference>
<keyword evidence="5" id="KW-1185">Reference proteome</keyword>
<dbReference type="RefSeq" id="WP_377916140.1">
    <property type="nucleotide sequence ID" value="NZ_JBHRZT010000052.1"/>
</dbReference>
<comment type="caution">
    <text evidence="4">The sequence shown here is derived from an EMBL/GenBank/DDBJ whole genome shotgun (WGS) entry which is preliminary data.</text>
</comment>
<name>A0ABV8B2W7_9BACI</name>
<dbReference type="InterPro" id="IPR051796">
    <property type="entry name" value="ISF_SsuE-like"/>
</dbReference>
<evidence type="ECO:0000313" key="5">
    <source>
        <dbReference type="Proteomes" id="UP001595752"/>
    </source>
</evidence>
<dbReference type="PANTHER" id="PTHR43278:SF4">
    <property type="entry name" value="NAD(P)H-DEPENDENT FMN-CONTAINING OXIDOREDUCTASE YWQN-RELATED"/>
    <property type="match status" value="1"/>
</dbReference>
<organism evidence="4 5">
    <name type="scientific">Bacillus songklensis</name>
    <dbReference type="NCBI Taxonomy" id="1069116"/>
    <lineage>
        <taxon>Bacteria</taxon>
        <taxon>Bacillati</taxon>
        <taxon>Bacillota</taxon>
        <taxon>Bacilli</taxon>
        <taxon>Bacillales</taxon>
        <taxon>Bacillaceae</taxon>
        <taxon>Bacillus</taxon>
    </lineage>
</organism>
<dbReference type="EMBL" id="JBHRZT010000052">
    <property type="protein sequence ID" value="MFC3884576.1"/>
    <property type="molecule type" value="Genomic_DNA"/>
</dbReference>
<evidence type="ECO:0000256" key="2">
    <source>
        <dbReference type="ARBA" id="ARBA00022643"/>
    </source>
</evidence>
<accession>A0ABV8B2W7</accession>
<evidence type="ECO:0000313" key="4">
    <source>
        <dbReference type="EMBL" id="MFC3884576.1"/>
    </source>
</evidence>
<proteinExistence type="predicted"/>
<dbReference type="Pfam" id="PF02525">
    <property type="entry name" value="Flavodoxin_2"/>
    <property type="match status" value="1"/>
</dbReference>
<reference evidence="5" key="1">
    <citation type="journal article" date="2019" name="Int. J. Syst. Evol. Microbiol.">
        <title>The Global Catalogue of Microorganisms (GCM) 10K type strain sequencing project: providing services to taxonomists for standard genome sequencing and annotation.</title>
        <authorList>
            <consortium name="The Broad Institute Genomics Platform"/>
            <consortium name="The Broad Institute Genome Sequencing Center for Infectious Disease"/>
            <person name="Wu L."/>
            <person name="Ma J."/>
        </authorList>
    </citation>
    <scope>NUCLEOTIDE SEQUENCE [LARGE SCALE GENOMIC DNA]</scope>
    <source>
        <strain evidence="5">CCUG 61889</strain>
    </source>
</reference>
<dbReference type="InterPro" id="IPR003680">
    <property type="entry name" value="Flavodoxin_fold"/>
</dbReference>
<dbReference type="Proteomes" id="UP001595752">
    <property type="component" value="Unassembled WGS sequence"/>
</dbReference>
<evidence type="ECO:0000256" key="1">
    <source>
        <dbReference type="ARBA" id="ARBA00022630"/>
    </source>
</evidence>
<sequence>MKILALYGSSRPNGNSEKLAETAFEGLEITHVYLRDRNIQPVVDQRHEEGGFQPIDDDYDVTIEQVLEHDILVFVTPLYWYGMSGAMKDFVDRWSQSLRDTRYNFKEQMSKKRAYVIVAGGDNPRIKALPLIQQFQYIFDFMGMEFAGYVIGKGSKPDDILQDERAMRDAAILNEQLRAVQKS</sequence>